<reference evidence="2 3" key="2">
    <citation type="submission" date="2023-11" db="EMBL/GenBank/DDBJ databases">
        <authorList>
            <person name="Lara A.C."/>
            <person name="Chronakova A."/>
        </authorList>
    </citation>
    <scope>NUCLEOTIDE SEQUENCE [LARGE SCALE GENOMIC DNA]</scope>
    <source>
        <strain evidence="2 3">BCCO 10_0856</strain>
    </source>
</reference>
<dbReference type="Proteomes" id="UP001285521">
    <property type="component" value="Unassembled WGS sequence"/>
</dbReference>
<gene>
    <name evidence="2" type="ORF">SK803_16800</name>
</gene>
<keyword evidence="1" id="KW-1133">Transmembrane helix</keyword>
<feature type="non-terminal residue" evidence="2">
    <location>
        <position position="1"/>
    </location>
</feature>
<keyword evidence="3" id="KW-1185">Reference proteome</keyword>
<evidence type="ECO:0000313" key="2">
    <source>
        <dbReference type="EMBL" id="MDX8031886.1"/>
    </source>
</evidence>
<dbReference type="EMBL" id="JAXAVW010000012">
    <property type="protein sequence ID" value="MDX8031886.1"/>
    <property type="molecule type" value="Genomic_DNA"/>
</dbReference>
<keyword evidence="1" id="KW-0472">Membrane</keyword>
<evidence type="ECO:0000256" key="1">
    <source>
        <dbReference type="SAM" id="Phobius"/>
    </source>
</evidence>
<name>A0ABU4T151_9PSEU</name>
<feature type="transmembrane region" description="Helical" evidence="1">
    <location>
        <begin position="66"/>
        <end position="87"/>
    </location>
</feature>
<accession>A0ABU4T151</accession>
<evidence type="ECO:0000313" key="3">
    <source>
        <dbReference type="Proteomes" id="UP001285521"/>
    </source>
</evidence>
<protein>
    <submittedName>
        <fullName evidence="2">Uncharacterized protein</fullName>
    </submittedName>
</protein>
<reference evidence="2 3" key="1">
    <citation type="submission" date="2023-11" db="EMBL/GenBank/DDBJ databases">
        <title>Lentzea sokolovensis, sp. nov., Lentzea kristufkii, sp. nov., and Lentzea miocenensis, sp. nov., rare actinobacteria from Sokolov Coal Basin, Miocene lacustrine sediment, Czech Republic.</title>
        <authorList>
            <person name="Lara A."/>
            <person name="Kotroba L."/>
            <person name="Nouioui I."/>
            <person name="Neumann-Schaal M."/>
            <person name="Mast Y."/>
            <person name="Chronakova A."/>
        </authorList>
    </citation>
    <scope>NUCLEOTIDE SEQUENCE [LARGE SCALE GENOMIC DNA]</scope>
    <source>
        <strain evidence="2 3">BCCO 10_0856</strain>
    </source>
</reference>
<keyword evidence="1" id="KW-0812">Transmembrane</keyword>
<proteinExistence type="predicted"/>
<sequence>FTCLSHASGAVRVMDPGERVMRVKRALFIPTVIVMNDQWAGEAPLRWRARRRRGRHAREPAPSSQSLLPAVLGVVLLVCLILLLLTYL</sequence>
<comment type="caution">
    <text evidence="2">The sequence shown here is derived from an EMBL/GenBank/DDBJ whole genome shotgun (WGS) entry which is preliminary data.</text>
</comment>
<dbReference type="RefSeq" id="WP_319966937.1">
    <property type="nucleotide sequence ID" value="NZ_JAXAVW010000012.1"/>
</dbReference>
<organism evidence="2 3">
    <name type="scientific">Lentzea miocenica</name>
    <dbReference type="NCBI Taxonomy" id="3095431"/>
    <lineage>
        <taxon>Bacteria</taxon>
        <taxon>Bacillati</taxon>
        <taxon>Actinomycetota</taxon>
        <taxon>Actinomycetes</taxon>
        <taxon>Pseudonocardiales</taxon>
        <taxon>Pseudonocardiaceae</taxon>
        <taxon>Lentzea</taxon>
    </lineage>
</organism>